<keyword evidence="9" id="KW-1185">Reference proteome</keyword>
<evidence type="ECO:0000313" key="8">
    <source>
        <dbReference type="EMBL" id="GII53565.1"/>
    </source>
</evidence>
<keyword evidence="3" id="KW-0731">Sigma factor</keyword>
<dbReference type="InterPro" id="IPR007627">
    <property type="entry name" value="RNA_pol_sigma70_r2"/>
</dbReference>
<comment type="similarity">
    <text evidence="1">Belongs to the sigma-70 factor family. ECF subfamily.</text>
</comment>
<evidence type="ECO:0000256" key="3">
    <source>
        <dbReference type="ARBA" id="ARBA00023082"/>
    </source>
</evidence>
<comment type="caution">
    <text evidence="8">The sequence shown here is derived from an EMBL/GenBank/DDBJ whole genome shotgun (WGS) entry which is preliminary data.</text>
</comment>
<evidence type="ECO:0000256" key="1">
    <source>
        <dbReference type="ARBA" id="ARBA00010641"/>
    </source>
</evidence>
<gene>
    <name evidence="8" type="ORF">Pth03_19540</name>
</gene>
<keyword evidence="4" id="KW-0238">DNA-binding</keyword>
<dbReference type="GO" id="GO:0003677">
    <property type="term" value="F:DNA binding"/>
    <property type="evidence" value="ECO:0007669"/>
    <property type="project" value="UniProtKB-KW"/>
</dbReference>
<evidence type="ECO:0000259" key="7">
    <source>
        <dbReference type="Pfam" id="PF08281"/>
    </source>
</evidence>
<evidence type="ECO:0000259" key="6">
    <source>
        <dbReference type="Pfam" id="PF04542"/>
    </source>
</evidence>
<reference evidence="8" key="1">
    <citation type="submission" date="2021-01" db="EMBL/GenBank/DDBJ databases">
        <title>Whole genome shotgun sequence of Planotetraspora thailandica NBRC 104271.</title>
        <authorList>
            <person name="Komaki H."/>
            <person name="Tamura T."/>
        </authorList>
    </citation>
    <scope>NUCLEOTIDE SEQUENCE</scope>
    <source>
        <strain evidence="8">NBRC 104271</strain>
    </source>
</reference>
<feature type="domain" description="RNA polymerase sigma-70 region 2" evidence="6">
    <location>
        <begin position="32"/>
        <end position="96"/>
    </location>
</feature>
<dbReference type="InterPro" id="IPR036388">
    <property type="entry name" value="WH-like_DNA-bd_sf"/>
</dbReference>
<dbReference type="PANTHER" id="PTHR43133">
    <property type="entry name" value="RNA POLYMERASE ECF-TYPE SIGMA FACTO"/>
    <property type="match status" value="1"/>
</dbReference>
<dbReference type="SUPFAM" id="SSF88946">
    <property type="entry name" value="Sigma2 domain of RNA polymerase sigma factors"/>
    <property type="match status" value="1"/>
</dbReference>
<dbReference type="PANTHER" id="PTHR43133:SF52">
    <property type="entry name" value="ECF RNA POLYMERASE SIGMA FACTOR SIGL"/>
    <property type="match status" value="1"/>
</dbReference>
<dbReference type="NCBIfam" id="TIGR02937">
    <property type="entry name" value="sigma70-ECF"/>
    <property type="match status" value="1"/>
</dbReference>
<proteinExistence type="inferred from homology"/>
<feature type="domain" description="RNA polymerase sigma factor 70 region 4 type 2" evidence="7">
    <location>
        <begin position="120"/>
        <end position="172"/>
    </location>
</feature>
<dbReference type="InterPro" id="IPR039425">
    <property type="entry name" value="RNA_pol_sigma-70-like"/>
</dbReference>
<protein>
    <submittedName>
        <fullName evidence="8">Siderophore-interacting protein</fullName>
    </submittedName>
</protein>
<dbReference type="GO" id="GO:0006352">
    <property type="term" value="P:DNA-templated transcription initiation"/>
    <property type="evidence" value="ECO:0007669"/>
    <property type="project" value="InterPro"/>
</dbReference>
<dbReference type="InterPro" id="IPR013325">
    <property type="entry name" value="RNA_pol_sigma_r2"/>
</dbReference>
<dbReference type="Proteomes" id="UP000605992">
    <property type="component" value="Unassembled WGS sequence"/>
</dbReference>
<dbReference type="Pfam" id="PF04542">
    <property type="entry name" value="Sigma70_r2"/>
    <property type="match status" value="1"/>
</dbReference>
<dbReference type="EMBL" id="BOOR01000010">
    <property type="protein sequence ID" value="GII53565.1"/>
    <property type="molecule type" value="Genomic_DNA"/>
</dbReference>
<dbReference type="SUPFAM" id="SSF88659">
    <property type="entry name" value="Sigma3 and sigma4 domains of RNA polymerase sigma factors"/>
    <property type="match status" value="1"/>
</dbReference>
<dbReference type="InterPro" id="IPR014284">
    <property type="entry name" value="RNA_pol_sigma-70_dom"/>
</dbReference>
<evidence type="ECO:0000256" key="4">
    <source>
        <dbReference type="ARBA" id="ARBA00023125"/>
    </source>
</evidence>
<evidence type="ECO:0000313" key="9">
    <source>
        <dbReference type="Proteomes" id="UP000605992"/>
    </source>
</evidence>
<organism evidence="8 9">
    <name type="scientific">Planotetraspora thailandica</name>
    <dbReference type="NCBI Taxonomy" id="487172"/>
    <lineage>
        <taxon>Bacteria</taxon>
        <taxon>Bacillati</taxon>
        <taxon>Actinomycetota</taxon>
        <taxon>Actinomycetes</taxon>
        <taxon>Streptosporangiales</taxon>
        <taxon>Streptosporangiaceae</taxon>
        <taxon>Planotetraspora</taxon>
    </lineage>
</organism>
<evidence type="ECO:0000256" key="5">
    <source>
        <dbReference type="ARBA" id="ARBA00023163"/>
    </source>
</evidence>
<dbReference type="CDD" id="cd06171">
    <property type="entry name" value="Sigma70_r4"/>
    <property type="match status" value="1"/>
</dbReference>
<dbReference type="AlphaFoldDB" id="A0A8J3VB20"/>
<dbReference type="InterPro" id="IPR013249">
    <property type="entry name" value="RNA_pol_sigma70_r4_t2"/>
</dbReference>
<dbReference type="GO" id="GO:0016987">
    <property type="term" value="F:sigma factor activity"/>
    <property type="evidence" value="ECO:0007669"/>
    <property type="project" value="UniProtKB-KW"/>
</dbReference>
<name>A0A8J3VB20_9ACTN</name>
<evidence type="ECO:0000256" key="2">
    <source>
        <dbReference type="ARBA" id="ARBA00023015"/>
    </source>
</evidence>
<dbReference type="Gene3D" id="1.10.1740.10">
    <property type="match status" value="1"/>
</dbReference>
<sequence>MRVSAHFLVLEQLPGTKGGQAVTDDSQRFTTMYDECRQRVWAYVVSQAGRQIADEVVSETFAIAWRRFDDIPEPALPWLLGVARNVLRDNIRAEMRRESLAGELRAWTEEDHADQVAERLAVMNALASLNPDERELLILVAWQGLTPRDAARVIGCSAATFRVRLHRARKRLVQAMKTAPAVRPQTRVRNLSEEWS</sequence>
<dbReference type="InterPro" id="IPR013324">
    <property type="entry name" value="RNA_pol_sigma_r3/r4-like"/>
</dbReference>
<keyword evidence="2" id="KW-0805">Transcription regulation</keyword>
<dbReference type="Pfam" id="PF08281">
    <property type="entry name" value="Sigma70_r4_2"/>
    <property type="match status" value="1"/>
</dbReference>
<dbReference type="Gene3D" id="1.10.10.10">
    <property type="entry name" value="Winged helix-like DNA-binding domain superfamily/Winged helix DNA-binding domain"/>
    <property type="match status" value="1"/>
</dbReference>
<accession>A0A8J3VB20</accession>
<keyword evidence="5" id="KW-0804">Transcription</keyword>